<sequence length="115" mass="12911">MWRDWRASLLDCHPQQHSCTQNGPGAPKWSVGAVPIPGVDQRCAASYPRALVDVYARRRDPDTGAMRASARSAAAPRRVGWSPREHRRSAALQRSTRSGGGHLLHERKRHVRQRT</sequence>
<dbReference type="EMBL" id="MF919532">
    <property type="protein sequence ID" value="ATS92840.1"/>
    <property type="molecule type" value="Genomic_DNA"/>
</dbReference>
<dbReference type="Proteomes" id="UP000240651">
    <property type="component" value="Segment"/>
</dbReference>
<organism evidence="2 3">
    <name type="scientific">Mycobacterium phage Sulley</name>
    <dbReference type="NCBI Taxonomy" id="2041550"/>
    <lineage>
        <taxon>Viruses</taxon>
        <taxon>Duplodnaviria</taxon>
        <taxon>Heunggongvirae</taxon>
        <taxon>Uroviricota</taxon>
        <taxon>Caudoviricetes</taxon>
        <taxon>Weiservirinae</taxon>
        <taxon>Anayavirus</taxon>
        <taxon>Anayavirus angelica</taxon>
    </lineage>
</organism>
<proteinExistence type="predicted"/>
<feature type="compositionally biased region" description="Basic residues" evidence="1">
    <location>
        <begin position="105"/>
        <end position="115"/>
    </location>
</feature>
<evidence type="ECO:0000313" key="2">
    <source>
        <dbReference type="EMBL" id="ATS92840.1"/>
    </source>
</evidence>
<evidence type="ECO:0000256" key="1">
    <source>
        <dbReference type="SAM" id="MobiDB-lite"/>
    </source>
</evidence>
<gene>
    <name evidence="2" type="ORF">SEA_SULLEY_92</name>
</gene>
<name>A0A2D2W3S2_9CAUD</name>
<accession>A0A2D2W3S2</accession>
<feature type="compositionally biased region" description="Low complexity" evidence="1">
    <location>
        <begin position="65"/>
        <end position="78"/>
    </location>
</feature>
<protein>
    <submittedName>
        <fullName evidence="2">Uncharacterized protein</fullName>
    </submittedName>
</protein>
<feature type="region of interest" description="Disordered" evidence="1">
    <location>
        <begin position="60"/>
        <end position="115"/>
    </location>
</feature>
<evidence type="ECO:0000313" key="3">
    <source>
        <dbReference type="Proteomes" id="UP000240651"/>
    </source>
</evidence>
<reference evidence="3" key="1">
    <citation type="submission" date="2017-09" db="EMBL/GenBank/DDBJ databases">
        <authorList>
            <person name="Ehlers B."/>
            <person name="Leendertz F.H."/>
        </authorList>
    </citation>
    <scope>NUCLEOTIDE SEQUENCE [LARGE SCALE GENOMIC DNA]</scope>
</reference>